<sequence>MKLAIIGVGLIGGSLALKSKKLNLFSEIIGIDANPNHLRQAISLGIIDRQADLKEGIQQADAVMIAVPVEATISLLPQVLDYVEAQCVFDVASTKESIIRSVENHPKRQNYVATHPMWGTENSGPQAATENAFEGRSLVLCDTENSAPDKVDFIKNLYQALGMHLIYMNAKEHDVHTAYVSHISHVTSYALANTVLEKEKQEETIFQLASSGFSSTVRLAKSHAAMWLPIFKHNRENLLDVLDEHISQLEQFRKDLILENYDKVEDFILNANRIRGVLEEKKPKN</sequence>
<name>A0A3R5UT01_ORNRH</name>
<evidence type="ECO:0000313" key="3">
    <source>
        <dbReference type="EMBL" id="QAR31705.1"/>
    </source>
</evidence>
<dbReference type="OrthoDB" id="9802008at2"/>
<dbReference type="EC" id="1.3.1.12" evidence="3"/>
<dbReference type="GO" id="GO:0008977">
    <property type="term" value="F:prephenate dehydrogenase (NAD+) activity"/>
    <property type="evidence" value="ECO:0007669"/>
    <property type="project" value="UniProtKB-EC"/>
</dbReference>
<dbReference type="PROSITE" id="PS51176">
    <property type="entry name" value="PDH_ADH"/>
    <property type="match status" value="1"/>
</dbReference>
<reference evidence="3 4" key="1">
    <citation type="submission" date="2019-01" db="EMBL/GenBank/DDBJ databases">
        <title>Whole Genome of Ornithobacterium rhinotracheale FARPER-174b.</title>
        <authorList>
            <person name="Tataje-Lavanda L.A."/>
            <person name="Montalvan A."/>
            <person name="Montesinos R."/>
            <person name="Zimic M."/>
            <person name="Fernandez-Sanchez M."/>
            <person name="Fernandez-Diaz M."/>
        </authorList>
    </citation>
    <scope>NUCLEOTIDE SEQUENCE [LARGE SCALE GENOMIC DNA]</scope>
    <source>
        <strain evidence="3 4">FARPER-174b</strain>
    </source>
</reference>
<dbReference type="GO" id="GO:0004665">
    <property type="term" value="F:prephenate dehydrogenase (NADP+) activity"/>
    <property type="evidence" value="ECO:0007669"/>
    <property type="project" value="InterPro"/>
</dbReference>
<dbReference type="NCBIfam" id="NF006307">
    <property type="entry name" value="PRK08507.1"/>
    <property type="match status" value="1"/>
</dbReference>
<dbReference type="Gene3D" id="1.10.3660.10">
    <property type="entry name" value="6-phosphogluconate dehydrogenase C-terminal like domain"/>
    <property type="match status" value="1"/>
</dbReference>
<dbReference type="RefSeq" id="WP_128502144.1">
    <property type="nucleotide sequence ID" value="NZ_CP035107.1"/>
</dbReference>
<organism evidence="3 4">
    <name type="scientific">Ornithobacterium rhinotracheale</name>
    <dbReference type="NCBI Taxonomy" id="28251"/>
    <lineage>
        <taxon>Bacteria</taxon>
        <taxon>Pseudomonadati</taxon>
        <taxon>Bacteroidota</taxon>
        <taxon>Flavobacteriia</taxon>
        <taxon>Flavobacteriales</taxon>
        <taxon>Weeksellaceae</taxon>
        <taxon>Ornithobacterium</taxon>
    </lineage>
</organism>
<dbReference type="Pfam" id="PF20463">
    <property type="entry name" value="PDH_C"/>
    <property type="match status" value="1"/>
</dbReference>
<dbReference type="InterPro" id="IPR003099">
    <property type="entry name" value="Prephen_DH"/>
</dbReference>
<dbReference type="PANTHER" id="PTHR21363:SF0">
    <property type="entry name" value="PREPHENATE DEHYDROGENASE [NADP(+)]"/>
    <property type="match status" value="1"/>
</dbReference>
<proteinExistence type="predicted"/>
<evidence type="ECO:0000256" key="1">
    <source>
        <dbReference type="ARBA" id="ARBA00023002"/>
    </source>
</evidence>
<dbReference type="GO" id="GO:0006571">
    <property type="term" value="P:tyrosine biosynthetic process"/>
    <property type="evidence" value="ECO:0007669"/>
    <property type="project" value="InterPro"/>
</dbReference>
<dbReference type="FunFam" id="3.40.50.720:FF:000208">
    <property type="entry name" value="Prephenate dehydrogenase"/>
    <property type="match status" value="1"/>
</dbReference>
<dbReference type="EMBL" id="CP035107">
    <property type="protein sequence ID" value="QAR31705.1"/>
    <property type="molecule type" value="Genomic_DNA"/>
</dbReference>
<dbReference type="Gene3D" id="3.40.50.720">
    <property type="entry name" value="NAD(P)-binding Rossmann-like Domain"/>
    <property type="match status" value="1"/>
</dbReference>
<accession>A0A3R5UT01</accession>
<dbReference type="InterPro" id="IPR046825">
    <property type="entry name" value="PDH_C"/>
</dbReference>
<dbReference type="Pfam" id="PF02153">
    <property type="entry name" value="PDH_N"/>
    <property type="match status" value="1"/>
</dbReference>
<dbReference type="InterPro" id="IPR050812">
    <property type="entry name" value="Preph/Arog_dehydrog"/>
</dbReference>
<dbReference type="PANTHER" id="PTHR21363">
    <property type="entry name" value="PREPHENATE DEHYDROGENASE"/>
    <property type="match status" value="1"/>
</dbReference>
<dbReference type="SUPFAM" id="SSF48179">
    <property type="entry name" value="6-phosphogluconate dehydrogenase C-terminal domain-like"/>
    <property type="match status" value="1"/>
</dbReference>
<evidence type="ECO:0000313" key="4">
    <source>
        <dbReference type="Proteomes" id="UP000287701"/>
    </source>
</evidence>
<dbReference type="AlphaFoldDB" id="A0A3R5UT01"/>
<dbReference type="InterPro" id="IPR036291">
    <property type="entry name" value="NAD(P)-bd_dom_sf"/>
</dbReference>
<dbReference type="InterPro" id="IPR008927">
    <property type="entry name" value="6-PGluconate_DH-like_C_sf"/>
</dbReference>
<evidence type="ECO:0000259" key="2">
    <source>
        <dbReference type="PROSITE" id="PS51176"/>
    </source>
</evidence>
<dbReference type="InterPro" id="IPR046826">
    <property type="entry name" value="PDH_N"/>
</dbReference>
<protein>
    <submittedName>
        <fullName evidence="3">Prephenate dehydrogenase</fullName>
        <ecNumber evidence="3">1.3.1.12</ecNumber>
    </submittedName>
</protein>
<dbReference type="SUPFAM" id="SSF51735">
    <property type="entry name" value="NAD(P)-binding Rossmann-fold domains"/>
    <property type="match status" value="1"/>
</dbReference>
<dbReference type="GO" id="GO:0070403">
    <property type="term" value="F:NAD+ binding"/>
    <property type="evidence" value="ECO:0007669"/>
    <property type="project" value="InterPro"/>
</dbReference>
<feature type="domain" description="Prephenate/arogenate dehydrogenase" evidence="2">
    <location>
        <begin position="1"/>
        <end position="285"/>
    </location>
</feature>
<dbReference type="Proteomes" id="UP000287701">
    <property type="component" value="Chromosome"/>
</dbReference>
<gene>
    <name evidence="3" type="ORF">EQP59_10325</name>
</gene>
<keyword evidence="1 3" id="KW-0560">Oxidoreductase</keyword>